<gene>
    <name evidence="1" type="ORF">KK083_17015</name>
</gene>
<dbReference type="RefSeq" id="WP_254165043.1">
    <property type="nucleotide sequence ID" value="NZ_JAHESF010000016.1"/>
</dbReference>
<reference evidence="1 2" key="1">
    <citation type="submission" date="2021-05" db="EMBL/GenBank/DDBJ databases">
        <title>A Polyphasic approach of four new species of the genus Ohtaekwangia: Ohtaekwangia histidinii sp. nov., Ohtaekwangia cretensis sp. nov., Ohtaekwangia indiensis sp. nov., Ohtaekwangia reichenbachii sp. nov. from diverse environment.</title>
        <authorList>
            <person name="Octaviana S."/>
        </authorList>
    </citation>
    <scope>NUCLEOTIDE SEQUENCE [LARGE SCALE GENOMIC DNA]</scope>
    <source>
        <strain evidence="1 2">PWU4</strain>
    </source>
</reference>
<organism evidence="1 2">
    <name type="scientific">Chryseosolibacter histidini</name>
    <dbReference type="NCBI Taxonomy" id="2782349"/>
    <lineage>
        <taxon>Bacteria</taxon>
        <taxon>Pseudomonadati</taxon>
        <taxon>Bacteroidota</taxon>
        <taxon>Cytophagia</taxon>
        <taxon>Cytophagales</taxon>
        <taxon>Chryseotaleaceae</taxon>
        <taxon>Chryseosolibacter</taxon>
    </lineage>
</organism>
<comment type="caution">
    <text evidence="1">The sequence shown here is derived from an EMBL/GenBank/DDBJ whole genome shotgun (WGS) entry which is preliminary data.</text>
</comment>
<dbReference type="AlphaFoldDB" id="A0AAP2DLJ6"/>
<protein>
    <submittedName>
        <fullName evidence="1">Uncharacterized protein</fullName>
    </submittedName>
</protein>
<dbReference type="EMBL" id="JAHESF010000016">
    <property type="protein sequence ID" value="MBT1698596.1"/>
    <property type="molecule type" value="Genomic_DNA"/>
</dbReference>
<dbReference type="Proteomes" id="UP001319200">
    <property type="component" value="Unassembled WGS sequence"/>
</dbReference>
<evidence type="ECO:0000313" key="1">
    <source>
        <dbReference type="EMBL" id="MBT1698596.1"/>
    </source>
</evidence>
<accession>A0AAP2DLJ6</accession>
<name>A0AAP2DLJ6_9BACT</name>
<keyword evidence="2" id="KW-1185">Reference proteome</keyword>
<evidence type="ECO:0000313" key="2">
    <source>
        <dbReference type="Proteomes" id="UP001319200"/>
    </source>
</evidence>
<dbReference type="PROSITE" id="PS51257">
    <property type="entry name" value="PROKAR_LIPOPROTEIN"/>
    <property type="match status" value="1"/>
</dbReference>
<sequence>MKKILFGAGALFLCLAFILASCLEEIDRIDKIEDPSFAPSIDFPLVNSDFSMEEFLTEGESKARIVDQQGLLVLIYDDTVTTPSAAGFFSLPDQQSPVLSITGPEVSFPSPGASVTVTKNLTFAFTPANSEALDSVVIKAGQMLFQMSSTFPANISLDVNITSLKFQGTAFQRNFTFTGAGSQNPSFNLQGSSFDLTRNGTTTNTVSLSIKATITDTGQPINNTHRLDFSFGLDNLGFRAIYGDLGSSSTQLTADSLNVDIFNNTLTSGTFELLDPLIRLTMQNSFGVPLGFDIRNIAVWRGNTSTALSGAAVNAPNNPYRVSAPSYSQIGQAVTSEININASNSNLSQLISSFPQYLGYQFDLALNPAPVTSKHFVLDDSKVVVAVHLELPMHGKVSALSISKRFDFSGLGIDDVEQSKIKVKTSNESPLDANVQIFFLDNNGQVLDSLFAERSFLKGATVGPDGFTTGAEQVIKEVTVTQAKIDRIEQAEFLVMTAVMFTSNNGTVPVKFSTADKLKVSVGVNTRIQY</sequence>
<proteinExistence type="predicted"/>